<dbReference type="GO" id="GO:0005615">
    <property type="term" value="C:extracellular space"/>
    <property type="evidence" value="ECO:0007669"/>
    <property type="project" value="TreeGrafter"/>
</dbReference>
<dbReference type="PANTHER" id="PTHR19441">
    <property type="entry name" value="WHEY ACDIC PROTEIN WAP"/>
    <property type="match status" value="1"/>
</dbReference>
<proteinExistence type="predicted"/>
<dbReference type="PROSITE" id="PS51390">
    <property type="entry name" value="WAP"/>
    <property type="match status" value="2"/>
</dbReference>
<dbReference type="PRINTS" id="PR00003">
    <property type="entry name" value="4DISULPHCORE"/>
</dbReference>
<dbReference type="GO" id="GO:0045087">
    <property type="term" value="P:innate immune response"/>
    <property type="evidence" value="ECO:0007669"/>
    <property type="project" value="TreeGrafter"/>
</dbReference>
<accession>A0A8C4R3D1</accession>
<organism evidence="2 3">
    <name type="scientific">Eptatretus burgeri</name>
    <name type="common">Inshore hagfish</name>
    <dbReference type="NCBI Taxonomy" id="7764"/>
    <lineage>
        <taxon>Eukaryota</taxon>
        <taxon>Metazoa</taxon>
        <taxon>Chordata</taxon>
        <taxon>Craniata</taxon>
        <taxon>Vertebrata</taxon>
        <taxon>Cyclostomata</taxon>
        <taxon>Myxini</taxon>
        <taxon>Myxiniformes</taxon>
        <taxon>Myxinidae</taxon>
        <taxon>Eptatretinae</taxon>
        <taxon>Eptatretus</taxon>
    </lineage>
</organism>
<dbReference type="GO" id="GO:0019731">
    <property type="term" value="P:antibacterial humoral response"/>
    <property type="evidence" value="ECO:0007669"/>
    <property type="project" value="TreeGrafter"/>
</dbReference>
<feature type="domain" description="WAP" evidence="1">
    <location>
        <begin position="160"/>
        <end position="204"/>
    </location>
</feature>
<evidence type="ECO:0000313" key="2">
    <source>
        <dbReference type="Ensembl" id="ENSEBUP00000023516.1"/>
    </source>
</evidence>
<dbReference type="Pfam" id="PF00095">
    <property type="entry name" value="WAP"/>
    <property type="match status" value="3"/>
</dbReference>
<evidence type="ECO:0000313" key="3">
    <source>
        <dbReference type="Proteomes" id="UP000694388"/>
    </source>
</evidence>
<reference evidence="2" key="1">
    <citation type="submission" date="2025-08" db="UniProtKB">
        <authorList>
            <consortium name="Ensembl"/>
        </authorList>
    </citation>
    <scope>IDENTIFICATION</scope>
</reference>
<dbReference type="Gene3D" id="4.10.75.10">
    <property type="entry name" value="Elafin-like"/>
    <property type="match status" value="2"/>
</dbReference>
<evidence type="ECO:0000259" key="1">
    <source>
        <dbReference type="PROSITE" id="PS51390"/>
    </source>
</evidence>
<keyword evidence="3" id="KW-1185">Reference proteome</keyword>
<dbReference type="PANTHER" id="PTHR19441:SF95">
    <property type="entry name" value="PERLWAPIN ISOFORM X1"/>
    <property type="match status" value="1"/>
</dbReference>
<dbReference type="AlphaFoldDB" id="A0A8C4R3D1"/>
<dbReference type="Ensembl" id="ENSEBUT00000024092.1">
    <property type="protein sequence ID" value="ENSEBUP00000023516.1"/>
    <property type="gene ID" value="ENSEBUG00000014487.1"/>
</dbReference>
<feature type="domain" description="WAP" evidence="1">
    <location>
        <begin position="113"/>
        <end position="159"/>
    </location>
</feature>
<name>A0A8C4R3D1_EPTBU</name>
<dbReference type="Proteomes" id="UP000694388">
    <property type="component" value="Unplaced"/>
</dbReference>
<reference evidence="2" key="2">
    <citation type="submission" date="2025-09" db="UniProtKB">
        <authorList>
            <consortium name="Ensembl"/>
        </authorList>
    </citation>
    <scope>IDENTIFICATION</scope>
</reference>
<dbReference type="InterPro" id="IPR050514">
    <property type="entry name" value="WAP_four-disulfide_core"/>
</dbReference>
<dbReference type="SMART" id="SM00217">
    <property type="entry name" value="WAP"/>
    <property type="match status" value="3"/>
</dbReference>
<dbReference type="SUPFAM" id="SSF57256">
    <property type="entry name" value="Elafin-like"/>
    <property type="match status" value="2"/>
</dbReference>
<dbReference type="GO" id="GO:0004867">
    <property type="term" value="F:serine-type endopeptidase inhibitor activity"/>
    <property type="evidence" value="ECO:0007669"/>
    <property type="project" value="TreeGrafter"/>
</dbReference>
<dbReference type="OMA" id="CPEETHC"/>
<dbReference type="InterPro" id="IPR008197">
    <property type="entry name" value="WAP_dom"/>
</dbReference>
<dbReference type="InterPro" id="IPR036645">
    <property type="entry name" value="Elafin-like_sf"/>
</dbReference>
<dbReference type="GeneTree" id="ENSGT00940000165527"/>
<sequence>MTTTPYIHVPPAAANQRAAGSLLSKGTEITSSKSIQQRVAMQTLLAVSLVFTILALNCKATSSMGLPVGVSGQCSHHLSGKPAKHGCASDGDCPEETHCCTLDCGPVCVPRTHCVKHGVCPPSLASGGVCAEYCANDSECPGVQKCCATTCGHQCTDPYLVKRGRCPDPKPTGLCAEFCHHDGDCSDHLKCCPSTCGHLCTDPCN</sequence>
<protein>
    <submittedName>
        <fullName evidence="2">WAP four-disulfide core domain 2</fullName>
    </submittedName>
</protein>